<reference evidence="1 2" key="1">
    <citation type="journal article" date="2021" name="Hortic Res">
        <title>High-quality reference genome and annotation aids understanding of berry development for evergreen blueberry (Vaccinium darrowii).</title>
        <authorList>
            <person name="Yu J."/>
            <person name="Hulse-Kemp A.M."/>
            <person name="Babiker E."/>
            <person name="Staton M."/>
        </authorList>
    </citation>
    <scope>NUCLEOTIDE SEQUENCE [LARGE SCALE GENOMIC DNA]</scope>
    <source>
        <strain evidence="2">cv. NJ 8807/NJ 8810</strain>
        <tissue evidence="1">Young leaf</tissue>
    </source>
</reference>
<evidence type="ECO:0000313" key="2">
    <source>
        <dbReference type="Proteomes" id="UP000828048"/>
    </source>
</evidence>
<accession>A0ACB7Z9U2</accession>
<proteinExistence type="predicted"/>
<comment type="caution">
    <text evidence="1">The sequence shown here is derived from an EMBL/GenBank/DDBJ whole genome shotgun (WGS) entry which is preliminary data.</text>
</comment>
<protein>
    <submittedName>
        <fullName evidence="1">Uncharacterized protein</fullName>
    </submittedName>
</protein>
<sequence length="421" mass="48923">MSTQVESNSISEEVSIPADEPKEYTSEGDEILSQSNLRSEHWPHFQRIILKATSVYKARCIYCKKKLVGDPKSGTTHLGDHVKSCTKKKMIDGKQKILTSGLMRGEGKKANVETYSYDPEFARKQLAYMIIMHEYPLRMVEHIWFRKFCYALNPGFKVVSRYTIKRDIFKIYDVEKVKSMRLMEKNRSRVSLTTDMWTSSNQKKGFMVITAHFVDDTWKLQSRIISGTSYPTSNLFFPDVCDIKVTLSEWACCGIDLVEEMAYKMIEKYDKYWDNTHGFLGVAVVLDPRFKMTLIGYYYKMIYGEVLGEEMAEAIRTRLYDLVTLYQGKTNKNRGESTTSSNLSKPPTTYLKCKNRLSDFDSYRENLKKAKTSHVKSELEYYLEEEELPRREAFEDADIPTINDEDMDIDECMSDVTTIDD</sequence>
<dbReference type="EMBL" id="CM037162">
    <property type="protein sequence ID" value="KAH7862372.1"/>
    <property type="molecule type" value="Genomic_DNA"/>
</dbReference>
<keyword evidence="2" id="KW-1185">Reference proteome</keyword>
<name>A0ACB7Z9U2_9ERIC</name>
<dbReference type="Proteomes" id="UP000828048">
    <property type="component" value="Chromosome 12"/>
</dbReference>
<organism evidence="1 2">
    <name type="scientific">Vaccinium darrowii</name>
    <dbReference type="NCBI Taxonomy" id="229202"/>
    <lineage>
        <taxon>Eukaryota</taxon>
        <taxon>Viridiplantae</taxon>
        <taxon>Streptophyta</taxon>
        <taxon>Embryophyta</taxon>
        <taxon>Tracheophyta</taxon>
        <taxon>Spermatophyta</taxon>
        <taxon>Magnoliopsida</taxon>
        <taxon>eudicotyledons</taxon>
        <taxon>Gunneridae</taxon>
        <taxon>Pentapetalae</taxon>
        <taxon>asterids</taxon>
        <taxon>Ericales</taxon>
        <taxon>Ericaceae</taxon>
        <taxon>Vaccinioideae</taxon>
        <taxon>Vaccinieae</taxon>
        <taxon>Vaccinium</taxon>
    </lineage>
</organism>
<gene>
    <name evidence="1" type="ORF">Vadar_003871</name>
</gene>
<evidence type="ECO:0000313" key="1">
    <source>
        <dbReference type="EMBL" id="KAH7862372.1"/>
    </source>
</evidence>